<evidence type="ECO:0000313" key="3">
    <source>
        <dbReference type="Proteomes" id="UP000828390"/>
    </source>
</evidence>
<reference evidence="2" key="1">
    <citation type="journal article" date="2019" name="bioRxiv">
        <title>The Genome of the Zebra Mussel, Dreissena polymorpha: A Resource for Invasive Species Research.</title>
        <authorList>
            <person name="McCartney M.A."/>
            <person name="Auch B."/>
            <person name="Kono T."/>
            <person name="Mallez S."/>
            <person name="Zhang Y."/>
            <person name="Obille A."/>
            <person name="Becker A."/>
            <person name="Abrahante J.E."/>
            <person name="Garbe J."/>
            <person name="Badalamenti J.P."/>
            <person name="Herman A."/>
            <person name="Mangelson H."/>
            <person name="Liachko I."/>
            <person name="Sullivan S."/>
            <person name="Sone E.D."/>
            <person name="Koren S."/>
            <person name="Silverstein K.A.T."/>
            <person name="Beckman K.B."/>
            <person name="Gohl D.M."/>
        </authorList>
    </citation>
    <scope>NUCLEOTIDE SEQUENCE</scope>
    <source>
        <strain evidence="2">Duluth1</strain>
        <tissue evidence="2">Whole animal</tissue>
    </source>
</reference>
<protein>
    <submittedName>
        <fullName evidence="2">Uncharacterized protein</fullName>
    </submittedName>
</protein>
<keyword evidence="3" id="KW-1185">Reference proteome</keyword>
<evidence type="ECO:0000313" key="2">
    <source>
        <dbReference type="EMBL" id="KAH3755003.1"/>
    </source>
</evidence>
<dbReference type="Proteomes" id="UP000828390">
    <property type="component" value="Unassembled WGS sequence"/>
</dbReference>
<reference evidence="2" key="2">
    <citation type="submission" date="2020-11" db="EMBL/GenBank/DDBJ databases">
        <authorList>
            <person name="McCartney M.A."/>
            <person name="Auch B."/>
            <person name="Kono T."/>
            <person name="Mallez S."/>
            <person name="Becker A."/>
            <person name="Gohl D.M."/>
            <person name="Silverstein K.A.T."/>
            <person name="Koren S."/>
            <person name="Bechman K.B."/>
            <person name="Herman A."/>
            <person name="Abrahante J.E."/>
            <person name="Garbe J."/>
        </authorList>
    </citation>
    <scope>NUCLEOTIDE SEQUENCE</scope>
    <source>
        <strain evidence="2">Duluth1</strain>
        <tissue evidence="2">Whole animal</tissue>
    </source>
</reference>
<gene>
    <name evidence="2" type="ORF">DPMN_189684</name>
</gene>
<organism evidence="2 3">
    <name type="scientific">Dreissena polymorpha</name>
    <name type="common">Zebra mussel</name>
    <name type="synonym">Mytilus polymorpha</name>
    <dbReference type="NCBI Taxonomy" id="45954"/>
    <lineage>
        <taxon>Eukaryota</taxon>
        <taxon>Metazoa</taxon>
        <taxon>Spiralia</taxon>
        <taxon>Lophotrochozoa</taxon>
        <taxon>Mollusca</taxon>
        <taxon>Bivalvia</taxon>
        <taxon>Autobranchia</taxon>
        <taxon>Heteroconchia</taxon>
        <taxon>Euheterodonta</taxon>
        <taxon>Imparidentia</taxon>
        <taxon>Neoheterodontei</taxon>
        <taxon>Myida</taxon>
        <taxon>Dreissenoidea</taxon>
        <taxon>Dreissenidae</taxon>
        <taxon>Dreissena</taxon>
    </lineage>
</organism>
<dbReference type="AlphaFoldDB" id="A0A9D4ICK9"/>
<accession>A0A9D4ICK9</accession>
<dbReference type="EMBL" id="JAIWYP010000010">
    <property type="protein sequence ID" value="KAH3755003.1"/>
    <property type="molecule type" value="Genomic_DNA"/>
</dbReference>
<proteinExistence type="predicted"/>
<comment type="caution">
    <text evidence="2">The sequence shown here is derived from an EMBL/GenBank/DDBJ whole genome shotgun (WGS) entry which is preliminary data.</text>
</comment>
<sequence>MCLAIGPCQQSGTYHVNCNAMSACQQSGPHHVNCNATSAVQTSAHFQVISPAYPESFSQCHSLPGLVRWLVLLTWTDRTRQERVTALKGPQSGNEKYIRQKNQ</sequence>
<evidence type="ECO:0000256" key="1">
    <source>
        <dbReference type="SAM" id="MobiDB-lite"/>
    </source>
</evidence>
<name>A0A9D4ICK9_DREPO</name>
<feature type="region of interest" description="Disordered" evidence="1">
    <location>
        <begin position="84"/>
        <end position="103"/>
    </location>
</feature>